<dbReference type="Pfam" id="PF08534">
    <property type="entry name" value="Redoxin"/>
    <property type="match status" value="1"/>
</dbReference>
<proteinExistence type="predicted"/>
<comment type="caution">
    <text evidence="6">The sequence shown here is derived from an EMBL/GenBank/DDBJ whole genome shotgun (WGS) entry which is preliminary data.</text>
</comment>
<dbReference type="GO" id="GO:0015036">
    <property type="term" value="F:disulfide oxidoreductase activity"/>
    <property type="evidence" value="ECO:0007669"/>
    <property type="project" value="UniProtKB-ARBA"/>
</dbReference>
<gene>
    <name evidence="6" type="ORF">C0081_06310</name>
</gene>
<keyword evidence="4" id="KW-0732">Signal</keyword>
<dbReference type="RefSeq" id="WP_101532970.1">
    <property type="nucleotide sequence ID" value="NZ_PKUQ01000011.1"/>
</dbReference>
<feature type="signal peptide" evidence="4">
    <location>
        <begin position="1"/>
        <end position="33"/>
    </location>
</feature>
<evidence type="ECO:0000256" key="1">
    <source>
        <dbReference type="ARBA" id="ARBA00004196"/>
    </source>
</evidence>
<evidence type="ECO:0000259" key="5">
    <source>
        <dbReference type="PROSITE" id="PS51352"/>
    </source>
</evidence>
<evidence type="ECO:0000313" key="7">
    <source>
        <dbReference type="Proteomes" id="UP000234881"/>
    </source>
</evidence>
<dbReference type="InterPro" id="IPR013766">
    <property type="entry name" value="Thioredoxin_domain"/>
</dbReference>
<dbReference type="PROSITE" id="PS51352">
    <property type="entry name" value="THIOREDOXIN_2"/>
    <property type="match status" value="1"/>
</dbReference>
<sequence length="209" mass="22352">MSPLDGLKNVQTRLVHCSVAVAVVLATPFAAAAAEVCSASKTRMEAIDPHIKGEIAALQFTGHPSDMSGLAFKREDGTDITIADFKGKTVLLNLWATWCAPCRTEMPDLDELQADLGGGDFEVVTVSLDRKAPGKARMFFDEIELKHLALYYDKGMALFPALRSRGMAFGMPTTVILDSDGCSLAHMSGPAAWGGDQAKVMIKAAMMAD</sequence>
<keyword evidence="2" id="KW-0201">Cytochrome c-type biogenesis</keyword>
<dbReference type="PANTHER" id="PTHR42852:SF13">
    <property type="entry name" value="PROTEIN DIPZ"/>
    <property type="match status" value="1"/>
</dbReference>
<dbReference type="InterPro" id="IPR017937">
    <property type="entry name" value="Thioredoxin_CS"/>
</dbReference>
<protein>
    <submittedName>
        <fullName evidence="6">TlpA family protein disulfide reductase</fullName>
    </submittedName>
</protein>
<evidence type="ECO:0000256" key="2">
    <source>
        <dbReference type="ARBA" id="ARBA00022748"/>
    </source>
</evidence>
<dbReference type="Proteomes" id="UP000234881">
    <property type="component" value="Unassembled WGS sequence"/>
</dbReference>
<reference evidence="6 7" key="1">
    <citation type="submission" date="2018-01" db="EMBL/GenBank/DDBJ databases">
        <title>The draft genome sequence of Cohaesibacter sp. H1304.</title>
        <authorList>
            <person name="Wang N.-N."/>
            <person name="Du Z.-J."/>
        </authorList>
    </citation>
    <scope>NUCLEOTIDE SEQUENCE [LARGE SCALE GENOMIC DNA]</scope>
    <source>
        <strain evidence="6 7">H1304</strain>
    </source>
</reference>
<accession>A0A2N5XU68</accession>
<dbReference type="AlphaFoldDB" id="A0A2N5XU68"/>
<dbReference type="EMBL" id="PKUQ01000011">
    <property type="protein sequence ID" value="PLW78062.1"/>
    <property type="molecule type" value="Genomic_DNA"/>
</dbReference>
<dbReference type="PANTHER" id="PTHR42852">
    <property type="entry name" value="THIOL:DISULFIDE INTERCHANGE PROTEIN DSBE"/>
    <property type="match status" value="1"/>
</dbReference>
<dbReference type="GO" id="GO:0030313">
    <property type="term" value="C:cell envelope"/>
    <property type="evidence" value="ECO:0007669"/>
    <property type="project" value="UniProtKB-SubCell"/>
</dbReference>
<dbReference type="InterPro" id="IPR013740">
    <property type="entry name" value="Redoxin"/>
</dbReference>
<dbReference type="CDD" id="cd02966">
    <property type="entry name" value="TlpA_like_family"/>
    <property type="match status" value="1"/>
</dbReference>
<dbReference type="InterPro" id="IPR036249">
    <property type="entry name" value="Thioredoxin-like_sf"/>
</dbReference>
<keyword evidence="3" id="KW-0676">Redox-active center</keyword>
<evidence type="ECO:0000256" key="4">
    <source>
        <dbReference type="SAM" id="SignalP"/>
    </source>
</evidence>
<organism evidence="6 7">
    <name type="scientific">Cohaesibacter celericrescens</name>
    <dbReference type="NCBI Taxonomy" id="2067669"/>
    <lineage>
        <taxon>Bacteria</taxon>
        <taxon>Pseudomonadati</taxon>
        <taxon>Pseudomonadota</taxon>
        <taxon>Alphaproteobacteria</taxon>
        <taxon>Hyphomicrobiales</taxon>
        <taxon>Cohaesibacteraceae</taxon>
    </lineage>
</organism>
<dbReference type="SUPFAM" id="SSF52833">
    <property type="entry name" value="Thioredoxin-like"/>
    <property type="match status" value="1"/>
</dbReference>
<evidence type="ECO:0000313" key="6">
    <source>
        <dbReference type="EMBL" id="PLW78062.1"/>
    </source>
</evidence>
<evidence type="ECO:0000256" key="3">
    <source>
        <dbReference type="ARBA" id="ARBA00023284"/>
    </source>
</evidence>
<feature type="domain" description="Thioredoxin" evidence="5">
    <location>
        <begin position="59"/>
        <end position="207"/>
    </location>
</feature>
<name>A0A2N5XU68_9HYPH</name>
<dbReference type="PROSITE" id="PS00194">
    <property type="entry name" value="THIOREDOXIN_1"/>
    <property type="match status" value="1"/>
</dbReference>
<dbReference type="NCBIfam" id="NF047696">
    <property type="entry name" value="ThlDiSintTplARhiz"/>
    <property type="match status" value="1"/>
</dbReference>
<comment type="subcellular location">
    <subcellularLocation>
        <location evidence="1">Cell envelope</location>
    </subcellularLocation>
</comment>
<keyword evidence="7" id="KW-1185">Reference proteome</keyword>
<dbReference type="GO" id="GO:0017004">
    <property type="term" value="P:cytochrome complex assembly"/>
    <property type="evidence" value="ECO:0007669"/>
    <property type="project" value="UniProtKB-KW"/>
</dbReference>
<dbReference type="OrthoDB" id="9799347at2"/>
<dbReference type="InterPro" id="IPR050553">
    <property type="entry name" value="Thioredoxin_ResA/DsbE_sf"/>
</dbReference>
<dbReference type="Gene3D" id="3.40.30.10">
    <property type="entry name" value="Glutaredoxin"/>
    <property type="match status" value="1"/>
</dbReference>
<feature type="chain" id="PRO_5014756343" evidence="4">
    <location>
        <begin position="34"/>
        <end position="209"/>
    </location>
</feature>